<keyword evidence="3" id="KW-1003">Cell membrane</keyword>
<evidence type="ECO:0000256" key="6">
    <source>
        <dbReference type="ARBA" id="ARBA00022989"/>
    </source>
</evidence>
<reference evidence="10 11" key="1">
    <citation type="submission" date="2018-07" db="EMBL/GenBank/DDBJ databases">
        <title>Genomic Encyclopedia of Type Strains, Phase IV (KMG-IV): sequencing the most valuable type-strain genomes for metagenomic binning, comparative biology and taxonomic classification.</title>
        <authorList>
            <person name="Goeker M."/>
        </authorList>
    </citation>
    <scope>NUCLEOTIDE SEQUENCE [LARGE SCALE GENOMIC DNA]</scope>
    <source>
        <strain evidence="10 11">DSM 16500</strain>
    </source>
</reference>
<feature type="transmembrane region" description="Helical" evidence="8">
    <location>
        <begin position="364"/>
        <end position="387"/>
    </location>
</feature>
<evidence type="ECO:0000259" key="9">
    <source>
        <dbReference type="PROSITE" id="PS50850"/>
    </source>
</evidence>
<name>A0A370GTC6_9COXI</name>
<evidence type="ECO:0000256" key="1">
    <source>
        <dbReference type="ARBA" id="ARBA00004651"/>
    </source>
</evidence>
<comment type="subcellular location">
    <subcellularLocation>
        <location evidence="1">Cell membrane</location>
        <topology evidence="1">Multi-pass membrane protein</topology>
    </subcellularLocation>
</comment>
<dbReference type="PANTHER" id="PTHR43528">
    <property type="entry name" value="ALPHA-KETOGLUTARATE PERMEASE"/>
    <property type="match status" value="1"/>
</dbReference>
<evidence type="ECO:0000256" key="2">
    <source>
        <dbReference type="ARBA" id="ARBA00022448"/>
    </source>
</evidence>
<dbReference type="Gene3D" id="1.20.1250.20">
    <property type="entry name" value="MFS general substrate transporter like domains"/>
    <property type="match status" value="2"/>
</dbReference>
<dbReference type="PROSITE" id="PS50850">
    <property type="entry name" value="MFS"/>
    <property type="match status" value="1"/>
</dbReference>
<keyword evidence="5" id="KW-0769">Symport</keyword>
<keyword evidence="11" id="KW-1185">Reference proteome</keyword>
<evidence type="ECO:0000256" key="5">
    <source>
        <dbReference type="ARBA" id="ARBA00022847"/>
    </source>
</evidence>
<dbReference type="AlphaFoldDB" id="A0A370GTC6"/>
<sequence length="456" mass="50803">MTGAASLTNYLTFVVIPRFLFFNVFFKIVLLDKKMMSPLKPSKKNIIAIVLGNALEWYDFVIYSFLTIFIAKLFFPNVNDTNSLLATTATFGVAFCMRPLGGIVLGIYADKYGRKAAMTRVITMMTLAIFIITAAPTYAQAGIIAPVLIVIARLLQGFSAGGEFGTSTAMLIELSPPAQRGFYGSWQMVGQILAMLLGALISLLLTQFLSIEQIESWGFRLPFIVGLLIAPVGIYIRLHLDETHIDDSLLRRKNHFAQKIWQHVDRFLIAMGLVIGGTVSTYTNLIYMPTYAAHYLHLSLTESYAALMAGVLLMVVLMPFFGWWSDRIGRKPILLTALVLYLFSIYPLFWWLGIQPSVAKLISVQLIFCLLLAAYFSVFAVIIAELFPKEIRSTGLSISYNLAVMLFGGFAQFIVTWLISAAGTPLAITYYLIAAIIMSLIAAILYQEKGMRYEHS</sequence>
<evidence type="ECO:0000256" key="7">
    <source>
        <dbReference type="ARBA" id="ARBA00023136"/>
    </source>
</evidence>
<dbReference type="InterPro" id="IPR005828">
    <property type="entry name" value="MFS_sugar_transport-like"/>
</dbReference>
<dbReference type="GO" id="GO:0005886">
    <property type="term" value="C:plasma membrane"/>
    <property type="evidence" value="ECO:0007669"/>
    <property type="project" value="UniProtKB-SubCell"/>
</dbReference>
<evidence type="ECO:0000313" key="11">
    <source>
        <dbReference type="Proteomes" id="UP000254720"/>
    </source>
</evidence>
<dbReference type="PANTHER" id="PTHR43528:SF8">
    <property type="entry name" value="BLR0239 PROTEIN"/>
    <property type="match status" value="1"/>
</dbReference>
<evidence type="ECO:0000256" key="8">
    <source>
        <dbReference type="SAM" id="Phobius"/>
    </source>
</evidence>
<proteinExistence type="predicted"/>
<dbReference type="SUPFAM" id="SSF103473">
    <property type="entry name" value="MFS general substrate transporter"/>
    <property type="match status" value="1"/>
</dbReference>
<evidence type="ECO:0000256" key="4">
    <source>
        <dbReference type="ARBA" id="ARBA00022692"/>
    </source>
</evidence>
<feature type="transmembrane region" description="Helical" evidence="8">
    <location>
        <begin position="303"/>
        <end position="321"/>
    </location>
</feature>
<dbReference type="Pfam" id="PF00083">
    <property type="entry name" value="Sugar_tr"/>
    <property type="match status" value="1"/>
</dbReference>
<protein>
    <submittedName>
        <fullName evidence="10">Putative MFS family arabinose efflux permease</fullName>
    </submittedName>
</protein>
<dbReference type="InterPro" id="IPR020846">
    <property type="entry name" value="MFS_dom"/>
</dbReference>
<dbReference type="GO" id="GO:0015293">
    <property type="term" value="F:symporter activity"/>
    <property type="evidence" value="ECO:0007669"/>
    <property type="project" value="UniProtKB-KW"/>
</dbReference>
<dbReference type="Proteomes" id="UP000254720">
    <property type="component" value="Unassembled WGS sequence"/>
</dbReference>
<feature type="transmembrane region" description="Helical" evidence="8">
    <location>
        <begin position="428"/>
        <end position="446"/>
    </location>
</feature>
<feature type="domain" description="Major facilitator superfamily (MFS) profile" evidence="9">
    <location>
        <begin position="45"/>
        <end position="450"/>
    </location>
</feature>
<feature type="transmembrane region" description="Helical" evidence="8">
    <location>
        <begin position="399"/>
        <end position="422"/>
    </location>
</feature>
<dbReference type="InterPro" id="IPR051084">
    <property type="entry name" value="H+-coupled_symporters"/>
</dbReference>
<feature type="transmembrane region" description="Helical" evidence="8">
    <location>
        <begin position="192"/>
        <end position="211"/>
    </location>
</feature>
<dbReference type="EMBL" id="QQAX01000007">
    <property type="protein sequence ID" value="RDI45173.1"/>
    <property type="molecule type" value="Genomic_DNA"/>
</dbReference>
<feature type="transmembrane region" description="Helical" evidence="8">
    <location>
        <begin position="46"/>
        <end position="71"/>
    </location>
</feature>
<dbReference type="InterPro" id="IPR011701">
    <property type="entry name" value="MFS"/>
</dbReference>
<dbReference type="Pfam" id="PF07690">
    <property type="entry name" value="MFS_1"/>
    <property type="match status" value="1"/>
</dbReference>
<organism evidence="10 11">
    <name type="scientific">Aquicella lusitana</name>
    <dbReference type="NCBI Taxonomy" id="254246"/>
    <lineage>
        <taxon>Bacteria</taxon>
        <taxon>Pseudomonadati</taxon>
        <taxon>Pseudomonadota</taxon>
        <taxon>Gammaproteobacteria</taxon>
        <taxon>Legionellales</taxon>
        <taxon>Coxiellaceae</taxon>
        <taxon>Aquicella</taxon>
    </lineage>
</organism>
<feature type="transmembrane region" description="Helical" evidence="8">
    <location>
        <begin position="121"/>
        <end position="141"/>
    </location>
</feature>
<keyword evidence="6 8" id="KW-1133">Transmembrane helix</keyword>
<evidence type="ECO:0000256" key="3">
    <source>
        <dbReference type="ARBA" id="ARBA00022475"/>
    </source>
</evidence>
<feature type="transmembrane region" description="Helical" evidence="8">
    <location>
        <begin position="333"/>
        <end position="352"/>
    </location>
</feature>
<dbReference type="FunFam" id="1.20.1250.20:FF:000001">
    <property type="entry name" value="Dicarboxylate MFS transporter"/>
    <property type="match status" value="1"/>
</dbReference>
<dbReference type="InterPro" id="IPR036259">
    <property type="entry name" value="MFS_trans_sf"/>
</dbReference>
<feature type="transmembrane region" description="Helical" evidence="8">
    <location>
        <begin position="83"/>
        <end position="109"/>
    </location>
</feature>
<keyword evidence="7 8" id="KW-0472">Membrane</keyword>
<evidence type="ECO:0000313" key="10">
    <source>
        <dbReference type="EMBL" id="RDI45173.1"/>
    </source>
</evidence>
<accession>A0A370GTC6</accession>
<comment type="caution">
    <text evidence="10">The sequence shown here is derived from an EMBL/GenBank/DDBJ whole genome shotgun (WGS) entry which is preliminary data.</text>
</comment>
<keyword evidence="2" id="KW-0813">Transport</keyword>
<feature type="transmembrane region" description="Helical" evidence="8">
    <location>
        <begin position="267"/>
        <end position="288"/>
    </location>
</feature>
<gene>
    <name evidence="10" type="ORF">C8D86_10752</name>
</gene>
<feature type="transmembrane region" description="Helical" evidence="8">
    <location>
        <begin position="6"/>
        <end position="26"/>
    </location>
</feature>
<keyword evidence="4 8" id="KW-0812">Transmembrane</keyword>